<sequence length="235" mass="27883">MRLGLNQPYFFPYIGHFSLIQHVDRYIIDDVVQFTDKSWMTRNRILNAQNGWQYILVPVKRHSSKSPIYEIEIDNEKKWQIKLLKQMDYYRRAPYFHQVQEVVEDIFAVPCTYLAEFNTRATKKVCAYLDINTPIEVLSQMNLQYKKPTAPDEWGLNISLALPGITEYWNAPGGASFYDRRKYQEAGIEIKFQKMILDEYPQKGDSFEPGLSIIDVMMFNSMEKTRQMMEHYEFV</sequence>
<organism evidence="1 2">
    <name type="scientific">Ruthenibacterium lactatiformans</name>
    <dbReference type="NCBI Taxonomy" id="1550024"/>
    <lineage>
        <taxon>Bacteria</taxon>
        <taxon>Bacillati</taxon>
        <taxon>Bacillota</taxon>
        <taxon>Clostridia</taxon>
        <taxon>Eubacteriales</taxon>
        <taxon>Oscillospiraceae</taxon>
        <taxon>Ruthenibacterium</taxon>
    </lineage>
</organism>
<reference evidence="1 2" key="1">
    <citation type="journal article" date="2019" name="Nat. Med.">
        <title>A library of human gut bacterial isolates paired with longitudinal multiomics data enables mechanistic microbiome research.</title>
        <authorList>
            <person name="Poyet M."/>
            <person name="Groussin M."/>
            <person name="Gibbons S.M."/>
            <person name="Avila-Pacheco J."/>
            <person name="Jiang X."/>
            <person name="Kearney S.M."/>
            <person name="Perrotta A.R."/>
            <person name="Berdy B."/>
            <person name="Zhao S."/>
            <person name="Lieberman T.D."/>
            <person name="Swanson P.K."/>
            <person name="Smith M."/>
            <person name="Roesemann S."/>
            <person name="Alexander J.E."/>
            <person name="Rich S.A."/>
            <person name="Livny J."/>
            <person name="Vlamakis H."/>
            <person name="Clish C."/>
            <person name="Bullock K."/>
            <person name="Deik A."/>
            <person name="Scott J."/>
            <person name="Pierce K.A."/>
            <person name="Xavier R.J."/>
            <person name="Alm E.J."/>
        </authorList>
    </citation>
    <scope>NUCLEOTIDE SEQUENCE [LARGE SCALE GENOMIC DNA]</scope>
    <source>
        <strain evidence="1 2">BIOML-A7</strain>
    </source>
</reference>
<dbReference type="Pfam" id="PF08889">
    <property type="entry name" value="WbqC"/>
    <property type="match status" value="1"/>
</dbReference>
<proteinExistence type="predicted"/>
<dbReference type="InterPro" id="IPR014985">
    <property type="entry name" value="WbqC"/>
</dbReference>
<keyword evidence="1" id="KW-0808">Transferase</keyword>
<evidence type="ECO:0000313" key="2">
    <source>
        <dbReference type="Proteomes" id="UP000449193"/>
    </source>
</evidence>
<evidence type="ECO:0000313" key="1">
    <source>
        <dbReference type="EMBL" id="MTS51464.1"/>
    </source>
</evidence>
<dbReference type="GO" id="GO:0016740">
    <property type="term" value="F:transferase activity"/>
    <property type="evidence" value="ECO:0007669"/>
    <property type="project" value="UniProtKB-KW"/>
</dbReference>
<accession>A0A6I3Q8S0</accession>
<protein>
    <submittedName>
        <fullName evidence="1">Glycine transferase</fullName>
    </submittedName>
</protein>
<dbReference type="AlphaFoldDB" id="A0A6I3Q8S0"/>
<comment type="caution">
    <text evidence="1">The sequence shown here is derived from an EMBL/GenBank/DDBJ whole genome shotgun (WGS) entry which is preliminary data.</text>
</comment>
<dbReference type="Proteomes" id="UP000449193">
    <property type="component" value="Unassembled WGS sequence"/>
</dbReference>
<gene>
    <name evidence="1" type="ORF">GMD52_07905</name>
</gene>
<dbReference type="RefSeq" id="WP_155201505.1">
    <property type="nucleotide sequence ID" value="NZ_WMZL01000015.1"/>
</dbReference>
<name>A0A6I3Q8S0_9FIRM</name>
<dbReference type="EMBL" id="WMZR01000008">
    <property type="protein sequence ID" value="MTS51464.1"/>
    <property type="molecule type" value="Genomic_DNA"/>
</dbReference>